<organism evidence="3 4">
    <name type="scientific">Paraburkholderia eburnea</name>
    <dbReference type="NCBI Taxonomy" id="1189126"/>
    <lineage>
        <taxon>Bacteria</taxon>
        <taxon>Pseudomonadati</taxon>
        <taxon>Pseudomonadota</taxon>
        <taxon>Betaproteobacteria</taxon>
        <taxon>Burkholderiales</taxon>
        <taxon>Burkholderiaceae</taxon>
        <taxon>Paraburkholderia</taxon>
    </lineage>
</organism>
<feature type="transmembrane region" description="Helical" evidence="2">
    <location>
        <begin position="184"/>
        <end position="206"/>
    </location>
</feature>
<comment type="caution">
    <text evidence="3">The sequence shown here is derived from an EMBL/GenBank/DDBJ whole genome shotgun (WGS) entry which is preliminary data.</text>
</comment>
<name>A0A2S4MJC2_9BURK</name>
<dbReference type="Pfam" id="PF14235">
    <property type="entry name" value="DUF4337"/>
    <property type="match status" value="1"/>
</dbReference>
<dbReference type="Proteomes" id="UP000237381">
    <property type="component" value="Unassembled WGS sequence"/>
</dbReference>
<feature type="transmembrane region" description="Helical" evidence="2">
    <location>
        <begin position="42"/>
        <end position="61"/>
    </location>
</feature>
<feature type="region of interest" description="Disordered" evidence="1">
    <location>
        <begin position="1"/>
        <end position="37"/>
    </location>
</feature>
<reference evidence="3 4" key="1">
    <citation type="submission" date="2018-01" db="EMBL/GenBank/DDBJ databases">
        <title>Genomic Encyclopedia of Type Strains, Phase III (KMG-III): the genomes of soil and plant-associated and newly described type strains.</title>
        <authorList>
            <person name="Whitman W."/>
        </authorList>
    </citation>
    <scope>NUCLEOTIDE SEQUENCE [LARGE SCALE GENOMIC DNA]</scope>
    <source>
        <strain evidence="3 4">JCM 18070</strain>
    </source>
</reference>
<keyword evidence="4" id="KW-1185">Reference proteome</keyword>
<keyword evidence="2" id="KW-1133">Transmembrane helix</keyword>
<dbReference type="OrthoDB" id="9806096at2"/>
<feature type="compositionally biased region" description="Gly residues" evidence="1">
    <location>
        <begin position="20"/>
        <end position="31"/>
    </location>
</feature>
<gene>
    <name evidence="3" type="ORF">B0G62_102484</name>
</gene>
<evidence type="ECO:0000313" key="3">
    <source>
        <dbReference type="EMBL" id="POR54874.1"/>
    </source>
</evidence>
<evidence type="ECO:0000256" key="1">
    <source>
        <dbReference type="SAM" id="MobiDB-lite"/>
    </source>
</evidence>
<feature type="compositionally biased region" description="Basic and acidic residues" evidence="1">
    <location>
        <begin position="1"/>
        <end position="16"/>
    </location>
</feature>
<dbReference type="AlphaFoldDB" id="A0A2S4MJC2"/>
<proteinExistence type="predicted"/>
<sequence>MSEEYEVHGPHDHAVEHAAGGHGHGGHGAEAGSGRDPFPGRMAVMTAILASIGAILSYQSGNSENLALYYKNEAAIHKTEAANQWAYYQAKGEKQNLAELGASLAALAPNAAEAQRHFAADADRYRQQKDPIRVKAEALEKQVQADDEQAEHLLHGHHRWAQATTLIQISIALTAITLLTRRKWLLRTSVGVGVAGVVMGALAFFAG</sequence>
<accession>A0A2S4MJC2</accession>
<protein>
    <submittedName>
        <fullName evidence="3">Uncharacterized protein DUF4337</fullName>
    </submittedName>
</protein>
<evidence type="ECO:0000256" key="2">
    <source>
        <dbReference type="SAM" id="Phobius"/>
    </source>
</evidence>
<keyword evidence="2" id="KW-0472">Membrane</keyword>
<keyword evidence="2" id="KW-0812">Transmembrane</keyword>
<dbReference type="InterPro" id="IPR025570">
    <property type="entry name" value="DUF4337"/>
</dbReference>
<evidence type="ECO:0000313" key="4">
    <source>
        <dbReference type="Proteomes" id="UP000237381"/>
    </source>
</evidence>
<dbReference type="RefSeq" id="WP_103703400.1">
    <property type="nucleotide sequence ID" value="NZ_PQGA01000002.1"/>
</dbReference>
<dbReference type="EMBL" id="PQGA01000002">
    <property type="protein sequence ID" value="POR54874.1"/>
    <property type="molecule type" value="Genomic_DNA"/>
</dbReference>